<dbReference type="Gene3D" id="3.80.10.10">
    <property type="entry name" value="Ribonuclease Inhibitor"/>
    <property type="match status" value="5"/>
</dbReference>
<dbReference type="InterPro" id="IPR003591">
    <property type="entry name" value="Leu-rich_rpt_typical-subtyp"/>
</dbReference>
<dbReference type="FunFam" id="3.80.10.10:FF:001164">
    <property type="entry name" value="GH01279p"/>
    <property type="match status" value="1"/>
</dbReference>
<dbReference type="STRING" id="104452.A0A0L7KQC7"/>
<dbReference type="InterPro" id="IPR050333">
    <property type="entry name" value="SLRP"/>
</dbReference>
<name>A0A0L7KQC7_OPEBR</name>
<dbReference type="Proteomes" id="UP000037510">
    <property type="component" value="Unassembled WGS sequence"/>
</dbReference>
<keyword evidence="1" id="KW-0433">Leucine-rich repeat</keyword>
<evidence type="ECO:0000313" key="3">
    <source>
        <dbReference type="EMBL" id="KOB65276.1"/>
    </source>
</evidence>
<comment type="caution">
    <text evidence="3">The sequence shown here is derived from an EMBL/GenBank/DDBJ whole genome shotgun (WGS) entry which is preliminary data.</text>
</comment>
<dbReference type="Pfam" id="PF13855">
    <property type="entry name" value="LRR_8"/>
    <property type="match status" value="5"/>
</dbReference>
<sequence>MTTGYCLHDKIQRYSNCSFHYQCHGNIGAQLPQECQEASNDPVTVDLMLIDAHEQFHDHIDQDFLSFVTTLTISGIWPQTKLMFLQFTTRLINLNLSGNQIEAIDGEAFFTLGSLETLDLSNNKLTKFDELFHFQFHPNKLSKLSLAYNEIKQIPKDAFEELTFLTELDLSNNYISDLTAEPFCNLTNLETLRLNHNKIKNLNGAVNNLQNLKHLYLRGNQIDNIDMESLKIIIHLETFDVSLNHLEKIKPMMFSRHWDHLGGHSVCKIIMSANHITSVPNATSWSWEITTRFARHLGRGRVAAVDVLTELDLSKNKISTIEYNAFQSLVKLNSLDLSKNRIIDFVVNATDIALVRYLNLSNNYISTLYFESFSRMKSLQNLDLSHNKLDYIPDQTFDNNNDLRHVNMTFNEIEKLDNLHINKFHPGGILDLSNNGLTQLGISPGEGRRLAVLVLHSNNITDPSLVDLWYLTDLKNLDMSRNQIRELDESSLRLPVVLYYLDLSCNLIEKIGPSTFLRIGHLKTLRLAHNHLTSIEYGAFRGLSSLLNLDLSFNSLRMVDSKLFMDLKSLLVLSLRHNELLVLKDEAWYGHKFNLKVHLEGNNFTCEWLGEALKNYNNGYSKMRPTVLEMTISGHSLDGIPCIPGHSELANLELQASGSGMTDDRLLIISQKILEAVREQTYYLKKFTWRSLQEDAERAKAFV</sequence>
<reference evidence="3 4" key="1">
    <citation type="journal article" date="2015" name="Genome Biol. Evol.">
        <title>The genome of winter moth (Operophtera brumata) provides a genomic perspective on sexual dimorphism and phenology.</title>
        <authorList>
            <person name="Derks M.F."/>
            <person name="Smit S."/>
            <person name="Salis L."/>
            <person name="Schijlen E."/>
            <person name="Bossers A."/>
            <person name="Mateman C."/>
            <person name="Pijl A.S."/>
            <person name="de Ridder D."/>
            <person name="Groenen M.A."/>
            <person name="Visser M.E."/>
            <person name="Megens H.J."/>
        </authorList>
    </citation>
    <scope>NUCLEOTIDE SEQUENCE [LARGE SCALE GENOMIC DNA]</scope>
    <source>
        <strain evidence="3">WM2013NL</strain>
        <tissue evidence="3">Head and thorax</tissue>
    </source>
</reference>
<dbReference type="InterPro" id="IPR032675">
    <property type="entry name" value="LRR_dom_sf"/>
</dbReference>
<dbReference type="PANTHER" id="PTHR45712:SF22">
    <property type="entry name" value="INSULIN-LIKE GROWTH FACTOR-BINDING PROTEIN COMPLEX ACID LABILE SUBUNIT"/>
    <property type="match status" value="1"/>
</dbReference>
<accession>A0A0L7KQC7</accession>
<dbReference type="PROSITE" id="PS51450">
    <property type="entry name" value="LRR"/>
    <property type="match status" value="11"/>
</dbReference>
<keyword evidence="3" id="KW-0472">Membrane</keyword>
<dbReference type="PRINTS" id="PR00019">
    <property type="entry name" value="LEURICHRPT"/>
</dbReference>
<organism evidence="3 4">
    <name type="scientific">Operophtera brumata</name>
    <name type="common">Winter moth</name>
    <name type="synonym">Phalaena brumata</name>
    <dbReference type="NCBI Taxonomy" id="104452"/>
    <lineage>
        <taxon>Eukaryota</taxon>
        <taxon>Metazoa</taxon>
        <taxon>Ecdysozoa</taxon>
        <taxon>Arthropoda</taxon>
        <taxon>Hexapoda</taxon>
        <taxon>Insecta</taxon>
        <taxon>Pterygota</taxon>
        <taxon>Neoptera</taxon>
        <taxon>Endopterygota</taxon>
        <taxon>Lepidoptera</taxon>
        <taxon>Glossata</taxon>
        <taxon>Ditrysia</taxon>
        <taxon>Geometroidea</taxon>
        <taxon>Geometridae</taxon>
        <taxon>Larentiinae</taxon>
        <taxon>Operophtera</taxon>
    </lineage>
</organism>
<dbReference type="SUPFAM" id="SSF52047">
    <property type="entry name" value="RNI-like"/>
    <property type="match status" value="1"/>
</dbReference>
<dbReference type="Pfam" id="PF13516">
    <property type="entry name" value="LRR_6"/>
    <property type="match status" value="1"/>
</dbReference>
<dbReference type="EMBL" id="JTDY01007346">
    <property type="protein sequence ID" value="KOB65276.1"/>
    <property type="molecule type" value="Genomic_DNA"/>
</dbReference>
<dbReference type="SMART" id="SM00365">
    <property type="entry name" value="LRR_SD22"/>
    <property type="match status" value="10"/>
</dbReference>
<proteinExistence type="predicted"/>
<keyword evidence="3" id="KW-0812">Transmembrane</keyword>
<keyword evidence="2" id="KW-0677">Repeat</keyword>
<gene>
    <name evidence="3" type="ORF">OBRU01_23300</name>
</gene>
<dbReference type="SMART" id="SM00369">
    <property type="entry name" value="LRR_TYP"/>
    <property type="match status" value="15"/>
</dbReference>
<dbReference type="OrthoDB" id="1055097at2759"/>
<evidence type="ECO:0000313" key="4">
    <source>
        <dbReference type="Proteomes" id="UP000037510"/>
    </source>
</evidence>
<evidence type="ECO:0000256" key="2">
    <source>
        <dbReference type="ARBA" id="ARBA00022737"/>
    </source>
</evidence>
<evidence type="ECO:0000256" key="1">
    <source>
        <dbReference type="ARBA" id="ARBA00022614"/>
    </source>
</evidence>
<protein>
    <submittedName>
        <fullName evidence="3">Leucine-rich transmembrane protein</fullName>
    </submittedName>
</protein>
<dbReference type="PANTHER" id="PTHR45712">
    <property type="entry name" value="AGAP008170-PA"/>
    <property type="match status" value="1"/>
</dbReference>
<dbReference type="InterPro" id="IPR001611">
    <property type="entry name" value="Leu-rich_rpt"/>
</dbReference>
<dbReference type="AlphaFoldDB" id="A0A0L7KQC7"/>
<keyword evidence="4" id="KW-1185">Reference proteome</keyword>